<dbReference type="InterPro" id="IPR032675">
    <property type="entry name" value="LRR_dom_sf"/>
</dbReference>
<reference evidence="1 2" key="1">
    <citation type="submission" date="2014-04" db="EMBL/GenBank/DDBJ databases">
        <authorList>
            <consortium name="DOE Joint Genome Institute"/>
            <person name="Kuo A."/>
            <person name="Girlanda M."/>
            <person name="Perotto S."/>
            <person name="Kohler A."/>
            <person name="Nagy L.G."/>
            <person name="Floudas D."/>
            <person name="Copeland A."/>
            <person name="Barry K.W."/>
            <person name="Cichocki N."/>
            <person name="Veneault-Fourrey C."/>
            <person name="LaButti K."/>
            <person name="Lindquist E.A."/>
            <person name="Lipzen A."/>
            <person name="Lundell T."/>
            <person name="Morin E."/>
            <person name="Murat C."/>
            <person name="Sun H."/>
            <person name="Tunlid A."/>
            <person name="Henrissat B."/>
            <person name="Grigoriev I.V."/>
            <person name="Hibbett D.S."/>
            <person name="Martin F."/>
            <person name="Nordberg H.P."/>
            <person name="Cantor M.N."/>
            <person name="Hua S.X."/>
        </authorList>
    </citation>
    <scope>NUCLEOTIDE SEQUENCE [LARGE SCALE GENOMIC DNA]</scope>
    <source>
        <strain evidence="1 2">MUT 4182</strain>
    </source>
</reference>
<protein>
    <recommendedName>
        <fullName evidence="3">F-box domain-containing protein</fullName>
    </recommendedName>
</protein>
<evidence type="ECO:0000313" key="1">
    <source>
        <dbReference type="EMBL" id="KIO19680.1"/>
    </source>
</evidence>
<dbReference type="Gene3D" id="3.80.10.10">
    <property type="entry name" value="Ribonuclease Inhibitor"/>
    <property type="match status" value="1"/>
</dbReference>
<proteinExistence type="predicted"/>
<organism evidence="1 2">
    <name type="scientific">Tulasnella calospora MUT 4182</name>
    <dbReference type="NCBI Taxonomy" id="1051891"/>
    <lineage>
        <taxon>Eukaryota</taxon>
        <taxon>Fungi</taxon>
        <taxon>Dikarya</taxon>
        <taxon>Basidiomycota</taxon>
        <taxon>Agaricomycotina</taxon>
        <taxon>Agaricomycetes</taxon>
        <taxon>Cantharellales</taxon>
        <taxon>Tulasnellaceae</taxon>
        <taxon>Tulasnella</taxon>
    </lineage>
</organism>
<evidence type="ECO:0008006" key="3">
    <source>
        <dbReference type="Google" id="ProtNLM"/>
    </source>
</evidence>
<name>A0A0C3PX83_9AGAM</name>
<dbReference type="EMBL" id="KN823209">
    <property type="protein sequence ID" value="KIO19680.1"/>
    <property type="molecule type" value="Genomic_DNA"/>
</dbReference>
<keyword evidence="2" id="KW-1185">Reference proteome</keyword>
<dbReference type="OrthoDB" id="3223359at2759"/>
<reference evidence="2" key="2">
    <citation type="submission" date="2015-01" db="EMBL/GenBank/DDBJ databases">
        <title>Evolutionary Origins and Diversification of the Mycorrhizal Mutualists.</title>
        <authorList>
            <consortium name="DOE Joint Genome Institute"/>
            <consortium name="Mycorrhizal Genomics Consortium"/>
            <person name="Kohler A."/>
            <person name="Kuo A."/>
            <person name="Nagy L.G."/>
            <person name="Floudas D."/>
            <person name="Copeland A."/>
            <person name="Barry K.W."/>
            <person name="Cichocki N."/>
            <person name="Veneault-Fourrey C."/>
            <person name="LaButti K."/>
            <person name="Lindquist E.A."/>
            <person name="Lipzen A."/>
            <person name="Lundell T."/>
            <person name="Morin E."/>
            <person name="Murat C."/>
            <person name="Riley R."/>
            <person name="Ohm R."/>
            <person name="Sun H."/>
            <person name="Tunlid A."/>
            <person name="Henrissat B."/>
            <person name="Grigoriev I.V."/>
            <person name="Hibbett D.S."/>
            <person name="Martin F."/>
        </authorList>
    </citation>
    <scope>NUCLEOTIDE SEQUENCE [LARGE SCALE GENOMIC DNA]</scope>
    <source>
        <strain evidence="2">MUT 4182</strain>
    </source>
</reference>
<dbReference type="AlphaFoldDB" id="A0A0C3PX83"/>
<dbReference type="HOGENOM" id="CLU_457970_0_0_1"/>
<accession>A0A0C3PX83</accession>
<dbReference type="SUPFAM" id="SSF52047">
    <property type="entry name" value="RNI-like"/>
    <property type="match status" value="1"/>
</dbReference>
<evidence type="ECO:0000313" key="2">
    <source>
        <dbReference type="Proteomes" id="UP000054248"/>
    </source>
</evidence>
<dbReference type="Proteomes" id="UP000054248">
    <property type="component" value="Unassembled WGS sequence"/>
</dbReference>
<sequence length="596" mass="67246">MPSKTLTHRPAGPTSTYQRVLFLPELLSIIFGQLPGYECRKLARTCRGFIECALDEGWRLVRDMSHVLNIWVASGVLRRAGDGGAPFEYGFSRQPRPEDVARLFYYTSRIRQMRVHGAADSHCVTPVIPIFAPNFFHAFDTYLHKFRWKHSPSNHLAFLFPRLKNLRCVPFTNFDWKGCEFFLRESPQLFRVDISSIEGRFIFEWCPLVRALLEYAPDLRDLALVAELAPQTVPPKDLAELAYLIEQRGVEELILHDAAIASPQVLTAMANNPNLQRLIFLSLDDVLHPICNNVVVGRGFSALTSISGQFMTVLSMLHAAPFSGLQEINVKYPITWTASPRPRLSWNWDSIRVFLEVVADQAPNLQSLHFNLAANDIEPSTQDDGPCAFLPLARCRHLRLLDIDLQDAGLDSPGSPYIFNPTDDDWLILCKAWPQLTGLWYVCGPNQSCRSHTPPFNPTPKATPKTILQLLQHCKSLQTINIPIRATKSGVKACLADARSVRHFSLIEIEAWGSHIEPDCVEDLANLLSTVAQSPHFGLYAPVCSQLAIGPAQPPHHYDEVPRLLDDVELGRCRTWRRVVTLIQRSRTKAVQKKLS</sequence>
<gene>
    <name evidence="1" type="ORF">M407DRAFT_30681</name>
</gene>